<dbReference type="EMBL" id="CP043930">
    <property type="protein sequence ID" value="QGQ25367.1"/>
    <property type="molecule type" value="Genomic_DNA"/>
</dbReference>
<accession>A0A6I6AG94</accession>
<feature type="compositionally biased region" description="Acidic residues" evidence="1">
    <location>
        <begin position="87"/>
        <end position="110"/>
    </location>
</feature>
<keyword evidence="3" id="KW-1185">Reference proteome</keyword>
<dbReference type="KEGG" id="gim:F1728_22955"/>
<dbReference type="InterPro" id="IPR025048">
    <property type="entry name" value="DUF3987"/>
</dbReference>
<feature type="region of interest" description="Disordered" evidence="1">
    <location>
        <begin position="582"/>
        <end position="620"/>
    </location>
</feature>
<feature type="region of interest" description="Disordered" evidence="1">
    <location>
        <begin position="84"/>
        <end position="112"/>
    </location>
</feature>
<feature type="compositionally biased region" description="Polar residues" evidence="1">
    <location>
        <begin position="582"/>
        <end position="592"/>
    </location>
</feature>
<reference evidence="2 3" key="1">
    <citation type="submission" date="2019-09" db="EMBL/GenBank/DDBJ databases">
        <title>Gimesia benthica sp. nov., a novel bacterium isolated from deep-sea water of the Northwest Indian Ocean.</title>
        <authorList>
            <person name="Dai X."/>
        </authorList>
    </citation>
    <scope>NUCLEOTIDE SEQUENCE [LARGE SCALE GENOMIC DNA]</scope>
    <source>
        <strain evidence="2 3">E7</strain>
    </source>
</reference>
<organism evidence="2 3">
    <name type="scientific">Gimesia benthica</name>
    <dbReference type="NCBI Taxonomy" id="2608982"/>
    <lineage>
        <taxon>Bacteria</taxon>
        <taxon>Pseudomonadati</taxon>
        <taxon>Planctomycetota</taxon>
        <taxon>Planctomycetia</taxon>
        <taxon>Planctomycetales</taxon>
        <taxon>Planctomycetaceae</taxon>
        <taxon>Gimesia</taxon>
    </lineage>
</organism>
<name>A0A6I6AG94_9PLAN</name>
<dbReference type="RefSeq" id="WP_155366040.1">
    <property type="nucleotide sequence ID" value="NZ_CP043930.1"/>
</dbReference>
<evidence type="ECO:0000313" key="3">
    <source>
        <dbReference type="Proteomes" id="UP000427281"/>
    </source>
</evidence>
<feature type="region of interest" description="Disordered" evidence="1">
    <location>
        <begin position="44"/>
        <end position="67"/>
    </location>
</feature>
<protein>
    <submittedName>
        <fullName evidence="2">DUF3987 domain-containing protein</fullName>
    </submittedName>
</protein>
<gene>
    <name evidence="2" type="ORF">F1728_22955</name>
</gene>
<proteinExistence type="predicted"/>
<dbReference type="Proteomes" id="UP000427281">
    <property type="component" value="Chromosome"/>
</dbReference>
<sequence length="626" mass="70320">MLKELIEGKKVIVFGDNDISGRDGAEAFARSVFPYASEVSLSFPDGPVTESNGRDIRDQMNDNSQKGISPKETLQQLIDQAAPFQPVDDEPAQDETDDSEEDETGDDETQVECQPFPVHCFPAVMRNYVMAGSESLKCDLSFIAGPLLIVMASLIGAARVLMPTRDWRVPATLWSVVIANSGSMKSPALKLATAPLYKLQAKAHIRNVEKLEEYDKRKAIYEIRMKEYLKEVARGEGQPPDEPEKPDEPRIVDKIAGDVTFERLAHMLKHNRKGVPLINDELSKLMSNLNKYNGSKGSDEAVLLEGYNLGLIQVARKHDPNDLFVPNSSICIGGTIQPEIYKRTMCGSYRESGFMSRFLKLYPDRSAKQYPGKGIPDEIKDALMHVVELLDQLQPEEPEPGVYNPLPIYLSNEAKTEYKKFHRWHNAEALTMNGDLAAEWSKLEEIPLRLSLIFHYVQNITESRIPDQVSAETMLNAIELAEWFKNESKRVYRLFGSEDGIEETPQQKQQKRLIRFVRRKGGSVKPRDVQRSLRGFRTAEDAETALNELVKNSVGEWASIDTNKQGMPSRVFQLFTKSTRRLPTSDQKTSDISGVVDTGDGNDDSQPLAESATAPEDLGDFLEYLD</sequence>
<dbReference type="AlphaFoldDB" id="A0A6I6AG94"/>
<evidence type="ECO:0000313" key="2">
    <source>
        <dbReference type="EMBL" id="QGQ25367.1"/>
    </source>
</evidence>
<evidence type="ECO:0000256" key="1">
    <source>
        <dbReference type="SAM" id="MobiDB-lite"/>
    </source>
</evidence>
<dbReference type="Pfam" id="PF13148">
    <property type="entry name" value="DUF3987"/>
    <property type="match status" value="1"/>
</dbReference>